<dbReference type="Pfam" id="PF10094">
    <property type="entry name" value="DUF2332"/>
    <property type="match status" value="1"/>
</dbReference>
<gene>
    <name evidence="1" type="ORF">FHR23_002027</name>
</gene>
<comment type="caution">
    <text evidence="1">The sequence shown here is derived from an EMBL/GenBank/DDBJ whole genome shotgun (WGS) entry which is preliminary data.</text>
</comment>
<sequence>MKTDRGADDKVAEALELQHIYCTRMGAPITARVVQGIADALDDSTDVGRRICDWPDDPTADGLPLRIVGGLHALAQSGDAPELAAVFAGETSDASAVAEVVGRAFAAHGPAIQPYLDRPPQTNEMGRSGPLMLGLMQVVRRFGQPIELLEIGSSAGLNLLIDRLHYDLGGVETGPKDAPLTIRPEWQGIPPEPVEVRFASVRGVDVAPVDATDPASAARLRAYIWADNVERAARLNAGIALMRDHPVVVEQGDAADWVEARLAEPQAAGVTRVLMHSVVLQYLGKERRRRIESAMYAAGAKATAQRPLAWVVMEPHRSRKPRMEVWVQTWPGDGPKKLAHCQAHGAWIDTTCGDQEAPAFL</sequence>
<evidence type="ECO:0000313" key="1">
    <source>
        <dbReference type="EMBL" id="MBB5719089.1"/>
    </source>
</evidence>
<dbReference type="InterPro" id="IPR011200">
    <property type="entry name" value="UCP012608"/>
</dbReference>
<evidence type="ECO:0000313" key="2">
    <source>
        <dbReference type="Proteomes" id="UP000554342"/>
    </source>
</evidence>
<organism evidence="1 2">
    <name type="scientific">Stakelama sediminis</name>
    <dbReference type="NCBI Taxonomy" id="463200"/>
    <lineage>
        <taxon>Bacteria</taxon>
        <taxon>Pseudomonadati</taxon>
        <taxon>Pseudomonadota</taxon>
        <taxon>Alphaproteobacteria</taxon>
        <taxon>Sphingomonadales</taxon>
        <taxon>Sphingomonadaceae</taxon>
        <taxon>Stakelama</taxon>
    </lineage>
</organism>
<name>A0A840YZX1_9SPHN</name>
<evidence type="ECO:0008006" key="3">
    <source>
        <dbReference type="Google" id="ProtNLM"/>
    </source>
</evidence>
<proteinExistence type="predicted"/>
<reference evidence="1 2" key="1">
    <citation type="submission" date="2020-08" db="EMBL/GenBank/DDBJ databases">
        <title>Genomic Encyclopedia of Type Strains, Phase IV (KMG-IV): sequencing the most valuable type-strain genomes for metagenomic binning, comparative biology and taxonomic classification.</title>
        <authorList>
            <person name="Goeker M."/>
        </authorList>
    </citation>
    <scope>NUCLEOTIDE SEQUENCE [LARGE SCALE GENOMIC DNA]</scope>
    <source>
        <strain evidence="1 2">DSM 27203</strain>
    </source>
</reference>
<dbReference type="AlphaFoldDB" id="A0A840YZX1"/>
<keyword evidence="2" id="KW-1185">Reference proteome</keyword>
<accession>A0A840YZX1</accession>
<dbReference type="PIRSF" id="PIRSF012608">
    <property type="entry name" value="UCP012608"/>
    <property type="match status" value="1"/>
</dbReference>
<protein>
    <recommendedName>
        <fullName evidence="3">DUF2332 domain-containing protein</fullName>
    </recommendedName>
</protein>
<dbReference type="EMBL" id="JACIJI010000003">
    <property type="protein sequence ID" value="MBB5719089.1"/>
    <property type="molecule type" value="Genomic_DNA"/>
</dbReference>
<dbReference type="Proteomes" id="UP000554342">
    <property type="component" value="Unassembled WGS sequence"/>
</dbReference>
<dbReference type="RefSeq" id="WP_343043102.1">
    <property type="nucleotide sequence ID" value="NZ_BAABIF010000002.1"/>
</dbReference>